<dbReference type="InterPro" id="IPR036388">
    <property type="entry name" value="WH-like_DNA-bd_sf"/>
</dbReference>
<comment type="similarity">
    <text evidence="1">Belongs to the LysR transcriptional regulatory family.</text>
</comment>
<evidence type="ECO:0000313" key="6">
    <source>
        <dbReference type="EMBL" id="CAG4903463.1"/>
    </source>
</evidence>
<proteinExistence type="inferred from homology"/>
<dbReference type="RefSeq" id="WP_228979373.1">
    <property type="nucleotide sequence ID" value="NZ_CAJQYY010000016.1"/>
</dbReference>
<evidence type="ECO:0000256" key="4">
    <source>
        <dbReference type="ARBA" id="ARBA00023163"/>
    </source>
</evidence>
<dbReference type="PROSITE" id="PS50931">
    <property type="entry name" value="HTH_LYSR"/>
    <property type="match status" value="1"/>
</dbReference>
<evidence type="ECO:0000256" key="1">
    <source>
        <dbReference type="ARBA" id="ARBA00009437"/>
    </source>
</evidence>
<dbReference type="Pfam" id="PF00126">
    <property type="entry name" value="HTH_1"/>
    <property type="match status" value="1"/>
</dbReference>
<name>A0ABM8U4Y9_9BURK</name>
<keyword evidence="3" id="KW-0238">DNA-binding</keyword>
<sequence>MQTRVELWQLQYFVAVAEELSFRRAAECLSITQPPLTRQIQALEETVGARLFERDRSGVMLTATGTHLLKEARKLLGDADAMLTRIRQRAEQRLELRLGITTVLDPALFTWLEGELKSRDPALQLAQKRQYSKQSVADLRRGALDAALIGLPSEVADLKVQRLFVDPLVAALPRGHALARKKRISLLDLSADTLFWPQRRANPAWFDHYEKLFKAWQFDPPRAAEPADHHVLLSLIAAGEGVALIPASLKSMAREGVVYCELKEQADLRIDVALATLPDAVNPALSLLMTVLRAHYGQAAKPASGRR</sequence>
<dbReference type="SUPFAM" id="SSF46785">
    <property type="entry name" value="Winged helix' DNA-binding domain"/>
    <property type="match status" value="1"/>
</dbReference>
<organism evidence="6 7">
    <name type="scientific">Paraburkholderia gardini</name>
    <dbReference type="NCBI Taxonomy" id="2823469"/>
    <lineage>
        <taxon>Bacteria</taxon>
        <taxon>Pseudomonadati</taxon>
        <taxon>Pseudomonadota</taxon>
        <taxon>Betaproteobacteria</taxon>
        <taxon>Burkholderiales</taxon>
        <taxon>Burkholderiaceae</taxon>
        <taxon>Paraburkholderia</taxon>
    </lineage>
</organism>
<accession>A0ABM8U4Y9</accession>
<keyword evidence="2" id="KW-0805">Transcription regulation</keyword>
<dbReference type="EMBL" id="CAJQYY010000016">
    <property type="protein sequence ID" value="CAG4903463.1"/>
    <property type="molecule type" value="Genomic_DNA"/>
</dbReference>
<dbReference type="PANTHER" id="PTHR30346:SF17">
    <property type="entry name" value="LYSR FAMILY TRANSCRIPTIONAL REGULATOR"/>
    <property type="match status" value="1"/>
</dbReference>
<evidence type="ECO:0000313" key="7">
    <source>
        <dbReference type="Proteomes" id="UP000789752"/>
    </source>
</evidence>
<dbReference type="Pfam" id="PF03466">
    <property type="entry name" value="LysR_substrate"/>
    <property type="match status" value="1"/>
</dbReference>
<evidence type="ECO:0000259" key="5">
    <source>
        <dbReference type="PROSITE" id="PS50931"/>
    </source>
</evidence>
<dbReference type="InterPro" id="IPR000847">
    <property type="entry name" value="LysR_HTH_N"/>
</dbReference>
<protein>
    <submittedName>
        <fullName evidence="6">HTH-type transcriptional regulator BenM</fullName>
    </submittedName>
</protein>
<keyword evidence="7" id="KW-1185">Reference proteome</keyword>
<evidence type="ECO:0000256" key="3">
    <source>
        <dbReference type="ARBA" id="ARBA00023125"/>
    </source>
</evidence>
<feature type="domain" description="HTH lysR-type" evidence="5">
    <location>
        <begin position="5"/>
        <end position="62"/>
    </location>
</feature>
<dbReference type="InterPro" id="IPR036390">
    <property type="entry name" value="WH_DNA-bd_sf"/>
</dbReference>
<dbReference type="Proteomes" id="UP000789752">
    <property type="component" value="Unassembled WGS sequence"/>
</dbReference>
<dbReference type="SUPFAM" id="SSF53850">
    <property type="entry name" value="Periplasmic binding protein-like II"/>
    <property type="match status" value="1"/>
</dbReference>
<keyword evidence="4" id="KW-0804">Transcription</keyword>
<dbReference type="CDD" id="cd08414">
    <property type="entry name" value="PBP2_LTTR_aromatics_like"/>
    <property type="match status" value="1"/>
</dbReference>
<dbReference type="Gene3D" id="3.40.190.10">
    <property type="entry name" value="Periplasmic binding protein-like II"/>
    <property type="match status" value="2"/>
</dbReference>
<dbReference type="InterPro" id="IPR005119">
    <property type="entry name" value="LysR_subst-bd"/>
</dbReference>
<dbReference type="PANTHER" id="PTHR30346">
    <property type="entry name" value="TRANSCRIPTIONAL DUAL REGULATOR HCAR-RELATED"/>
    <property type="match status" value="1"/>
</dbReference>
<dbReference type="PRINTS" id="PR00039">
    <property type="entry name" value="HTHLYSR"/>
</dbReference>
<evidence type="ECO:0000256" key="2">
    <source>
        <dbReference type="ARBA" id="ARBA00023015"/>
    </source>
</evidence>
<gene>
    <name evidence="6" type="primary">benM_3</name>
    <name evidence="6" type="ORF">R54767_02970</name>
</gene>
<reference evidence="6 7" key="1">
    <citation type="submission" date="2021-04" db="EMBL/GenBank/DDBJ databases">
        <authorList>
            <person name="Vanwijnsberghe S."/>
        </authorList>
    </citation>
    <scope>NUCLEOTIDE SEQUENCE [LARGE SCALE GENOMIC DNA]</scope>
    <source>
        <strain evidence="6 7">LMG 32171</strain>
    </source>
</reference>
<dbReference type="Gene3D" id="1.10.10.10">
    <property type="entry name" value="Winged helix-like DNA-binding domain superfamily/Winged helix DNA-binding domain"/>
    <property type="match status" value="1"/>
</dbReference>
<comment type="caution">
    <text evidence="6">The sequence shown here is derived from an EMBL/GenBank/DDBJ whole genome shotgun (WGS) entry which is preliminary data.</text>
</comment>